<dbReference type="Proteomes" id="UP000234331">
    <property type="component" value="Unassembled WGS sequence"/>
</dbReference>
<dbReference type="RefSeq" id="WP_165818586.1">
    <property type="nucleotide sequence ID" value="NZ_FZMO01000434.1"/>
</dbReference>
<proteinExistence type="predicted"/>
<reference evidence="3 4" key="1">
    <citation type="submission" date="2017-06" db="EMBL/GenBank/DDBJ databases">
        <authorList>
            <person name="Kim H.J."/>
            <person name="Triplett B.A."/>
        </authorList>
    </citation>
    <scope>NUCLEOTIDE SEQUENCE [LARGE SCALE GENOMIC DNA]</scope>
    <source>
        <strain evidence="3">FRACA_ARgP5</strain>
    </source>
</reference>
<protein>
    <submittedName>
        <fullName evidence="3">Alpha/beta hydrolase</fullName>
    </submittedName>
</protein>
<evidence type="ECO:0000313" key="3">
    <source>
        <dbReference type="EMBL" id="SNQ50606.1"/>
    </source>
</evidence>
<dbReference type="Pfam" id="PF00561">
    <property type="entry name" value="Abhydrolase_1"/>
    <property type="match status" value="1"/>
</dbReference>
<dbReference type="InterPro" id="IPR000073">
    <property type="entry name" value="AB_hydrolase_1"/>
</dbReference>
<evidence type="ECO:0000256" key="1">
    <source>
        <dbReference type="SAM" id="MobiDB-lite"/>
    </source>
</evidence>
<dbReference type="InterPro" id="IPR029058">
    <property type="entry name" value="AB_hydrolase_fold"/>
</dbReference>
<name>A0A2I2KY75_9ACTN</name>
<organism evidence="3 4">
    <name type="scientific">Frankia canadensis</name>
    <dbReference type="NCBI Taxonomy" id="1836972"/>
    <lineage>
        <taxon>Bacteria</taxon>
        <taxon>Bacillati</taxon>
        <taxon>Actinomycetota</taxon>
        <taxon>Actinomycetes</taxon>
        <taxon>Frankiales</taxon>
        <taxon>Frankiaceae</taxon>
        <taxon>Frankia</taxon>
    </lineage>
</organism>
<evidence type="ECO:0000313" key="4">
    <source>
        <dbReference type="Proteomes" id="UP000234331"/>
    </source>
</evidence>
<accession>A0A2I2KY75</accession>
<evidence type="ECO:0000259" key="2">
    <source>
        <dbReference type="Pfam" id="PF00561"/>
    </source>
</evidence>
<dbReference type="GO" id="GO:0004806">
    <property type="term" value="F:triacylglycerol lipase activity"/>
    <property type="evidence" value="ECO:0007669"/>
    <property type="project" value="TreeGrafter"/>
</dbReference>
<dbReference type="GO" id="GO:0046503">
    <property type="term" value="P:glycerolipid catabolic process"/>
    <property type="evidence" value="ECO:0007669"/>
    <property type="project" value="TreeGrafter"/>
</dbReference>
<sequence>MTISFAHNGDVRIAYETFGPPDGEPLLLVMGLTFQMIWWPDEFCRQLAERGFAVARFDNRDAGLSTHFTSPPRTTIRTLLGKGGGPAYRADDMVDDAVAVMDALCWESAHLLGESLGATFAQLVAIRHPDRVRSLVSAMAGGTGGAISNLRNLKIGTLLRLARKRYDDTREGGVQRLVDTYLIMCSTAHPIDEEWVRKTAEESWDRDHDPGATQRQLAASRTAGDVRAQLRRLRVPTLVIHGQDDPWIRLHAARTLTRTIPDARLITYPDMGHEFPQHLWATIARDVWEATQPAASAPTSEQRQRRTRRG</sequence>
<dbReference type="AlphaFoldDB" id="A0A2I2KY75"/>
<feature type="domain" description="AB hydrolase-1" evidence="2">
    <location>
        <begin position="37"/>
        <end position="274"/>
    </location>
</feature>
<dbReference type="SUPFAM" id="SSF53474">
    <property type="entry name" value="alpha/beta-Hydrolases"/>
    <property type="match status" value="1"/>
</dbReference>
<keyword evidence="3" id="KW-0378">Hydrolase</keyword>
<dbReference type="PRINTS" id="PR00111">
    <property type="entry name" value="ABHYDROLASE"/>
</dbReference>
<gene>
    <name evidence="3" type="ORF">FRACA_490038</name>
</gene>
<dbReference type="InterPro" id="IPR050471">
    <property type="entry name" value="AB_hydrolase"/>
</dbReference>
<dbReference type="PANTHER" id="PTHR43433:SF5">
    <property type="entry name" value="AB HYDROLASE-1 DOMAIN-CONTAINING PROTEIN"/>
    <property type="match status" value="1"/>
</dbReference>
<feature type="region of interest" description="Disordered" evidence="1">
    <location>
        <begin position="201"/>
        <end position="221"/>
    </location>
</feature>
<dbReference type="EMBL" id="FZMO01000434">
    <property type="protein sequence ID" value="SNQ50606.1"/>
    <property type="molecule type" value="Genomic_DNA"/>
</dbReference>
<dbReference type="PANTHER" id="PTHR43433">
    <property type="entry name" value="HYDROLASE, ALPHA/BETA FOLD FAMILY PROTEIN"/>
    <property type="match status" value="1"/>
</dbReference>
<dbReference type="Gene3D" id="3.40.50.1820">
    <property type="entry name" value="alpha/beta hydrolase"/>
    <property type="match status" value="1"/>
</dbReference>
<feature type="compositionally biased region" description="Basic and acidic residues" evidence="1">
    <location>
        <begin position="201"/>
        <end position="210"/>
    </location>
</feature>
<keyword evidence="4" id="KW-1185">Reference proteome</keyword>